<evidence type="ECO:0000259" key="7">
    <source>
        <dbReference type="Pfam" id="PF01273"/>
    </source>
</evidence>
<dbReference type="Proteomes" id="UP001610411">
    <property type="component" value="Unassembled WGS sequence"/>
</dbReference>
<dbReference type="InterPro" id="IPR052507">
    <property type="entry name" value="BPI_fold-antibacterial"/>
</dbReference>
<sequence length="264" mass="28828">MLQLWKLVLFCGLLTGTSEALLENIGNDLPDVVGKLKPVVDNGLQDVVDVLKPVVDKGLETVGNTLEGVLQKLKVDLKVLQESKAWQLAKKKIQEAEKLVDNALSNVHPTIEKILGSKITDFFILDIKPELTADGKDINLRVPIIANVSVVLPLIGQVVDLKVSLDLLTGIKVETDDQNKLPTVILGECTSDPTSISLSLLDRHSKLINRAVDAVTSILKKTVSLLVQKNVCPLVHILVHGLDVKFIQDIIAKLQEGIHVQTHI</sequence>
<evidence type="ECO:0000256" key="2">
    <source>
        <dbReference type="ARBA" id="ARBA00009020"/>
    </source>
</evidence>
<feature type="domain" description="Lipid-binding serum glycoprotein N-terminal" evidence="7">
    <location>
        <begin position="83"/>
        <end position="240"/>
    </location>
</feature>
<dbReference type="SUPFAM" id="SSF55394">
    <property type="entry name" value="Bactericidal permeability-increasing protein, BPI"/>
    <property type="match status" value="1"/>
</dbReference>
<reference evidence="8 9" key="1">
    <citation type="journal article" date="2024" name="G3 (Bethesda)">
        <title>A hybrid genome assembly of the endangered aye-aye (Daubentonia madagascariensis).</title>
        <authorList>
            <person name="Versoza C.J."/>
            <person name="Pfeifer S.P."/>
        </authorList>
    </citation>
    <scope>NUCLEOTIDE SEQUENCE [LARGE SCALE GENOMIC DNA]</scope>
    <source>
        <strain evidence="8">6821</strain>
    </source>
</reference>
<evidence type="ECO:0000256" key="1">
    <source>
        <dbReference type="ARBA" id="ARBA00004613"/>
    </source>
</evidence>
<keyword evidence="3" id="KW-0964">Secreted</keyword>
<dbReference type="GO" id="GO:0005576">
    <property type="term" value="C:extracellular region"/>
    <property type="evidence" value="ECO:0007669"/>
    <property type="project" value="UniProtKB-SubCell"/>
</dbReference>
<comment type="caution">
    <text evidence="8">The sequence shown here is derived from an EMBL/GenBank/DDBJ whole genome shotgun (WGS) entry which is preliminary data.</text>
</comment>
<dbReference type="PANTHER" id="PTHR47145:SF1">
    <property type="entry name" value="BPI FOLD-CONTAINING FAMILY A MEMBER 2"/>
    <property type="match status" value="1"/>
</dbReference>
<evidence type="ECO:0000256" key="5">
    <source>
        <dbReference type="ARBA" id="ARBA00023157"/>
    </source>
</evidence>
<dbReference type="AlphaFoldDB" id="A0ABD2DA63"/>
<dbReference type="Gene3D" id="3.15.10.10">
    <property type="entry name" value="Bactericidal permeability-increasing protein, domain 1"/>
    <property type="match status" value="1"/>
</dbReference>
<evidence type="ECO:0000256" key="3">
    <source>
        <dbReference type="ARBA" id="ARBA00022525"/>
    </source>
</evidence>
<comment type="subcellular location">
    <subcellularLocation>
        <location evidence="1">Secreted</location>
    </subcellularLocation>
</comment>
<organism evidence="8 9">
    <name type="scientific">Daubentonia madagascariensis</name>
    <name type="common">Aye-aye</name>
    <name type="synonym">Sciurus madagascariensis</name>
    <dbReference type="NCBI Taxonomy" id="31869"/>
    <lineage>
        <taxon>Eukaryota</taxon>
        <taxon>Metazoa</taxon>
        <taxon>Chordata</taxon>
        <taxon>Craniata</taxon>
        <taxon>Vertebrata</taxon>
        <taxon>Euteleostomi</taxon>
        <taxon>Mammalia</taxon>
        <taxon>Eutheria</taxon>
        <taxon>Euarchontoglires</taxon>
        <taxon>Primates</taxon>
        <taxon>Strepsirrhini</taxon>
        <taxon>Chiromyiformes</taxon>
        <taxon>Daubentoniidae</taxon>
        <taxon>Daubentonia</taxon>
    </lineage>
</organism>
<evidence type="ECO:0000256" key="6">
    <source>
        <dbReference type="SAM" id="SignalP"/>
    </source>
</evidence>
<dbReference type="EMBL" id="JBFSEQ010000012">
    <property type="protein sequence ID" value="KAL2763829.1"/>
    <property type="molecule type" value="Genomic_DNA"/>
</dbReference>
<dbReference type="EMBL" id="JBFSEQ010000012">
    <property type="protein sequence ID" value="KAL2763830.1"/>
    <property type="molecule type" value="Genomic_DNA"/>
</dbReference>
<keyword evidence="4 6" id="KW-0732">Signal</keyword>
<keyword evidence="9" id="KW-1185">Reference proteome</keyword>
<evidence type="ECO:0000256" key="4">
    <source>
        <dbReference type="ARBA" id="ARBA00022729"/>
    </source>
</evidence>
<dbReference type="InterPro" id="IPR017942">
    <property type="entry name" value="Lipid-bd_serum_glycop_N"/>
</dbReference>
<dbReference type="Pfam" id="PF01273">
    <property type="entry name" value="LBP_BPI_CETP"/>
    <property type="match status" value="1"/>
</dbReference>
<evidence type="ECO:0000313" key="8">
    <source>
        <dbReference type="EMBL" id="KAL2763829.1"/>
    </source>
</evidence>
<dbReference type="InterPro" id="IPR017943">
    <property type="entry name" value="Bactericidal_perm-incr_a/b_dom"/>
</dbReference>
<keyword evidence="5" id="KW-1015">Disulfide bond</keyword>
<dbReference type="PANTHER" id="PTHR47145">
    <property type="entry name" value="BPI FOLD-CONTAINING FAMILY A MEMBER 2"/>
    <property type="match status" value="1"/>
</dbReference>
<name>A0ABD2DA63_DAUMA</name>
<comment type="similarity">
    <text evidence="2">Belongs to the BPI/LBP/Plunc superfamily. Plunc family.</text>
</comment>
<feature type="chain" id="PRO_5044723717" evidence="6">
    <location>
        <begin position="21"/>
        <end position="264"/>
    </location>
</feature>
<proteinExistence type="inferred from homology"/>
<feature type="signal peptide" evidence="6">
    <location>
        <begin position="1"/>
        <end position="20"/>
    </location>
</feature>
<gene>
    <name evidence="8" type="ORF">WCI35_029419</name>
</gene>
<evidence type="ECO:0000313" key="9">
    <source>
        <dbReference type="Proteomes" id="UP001610411"/>
    </source>
</evidence>
<accession>A0ABD2DA63</accession>
<protein>
    <submittedName>
        <fullName evidence="8">BPI fold-containing family A member 2</fullName>
    </submittedName>
</protein>